<protein>
    <submittedName>
        <fullName evidence="2">Uncharacterized protein</fullName>
    </submittedName>
</protein>
<reference evidence="2" key="1">
    <citation type="submission" date="2019-05" db="EMBL/GenBank/DDBJ databases">
        <title>Annotation for the trematode Paragonimus heterotremus.</title>
        <authorList>
            <person name="Choi Y.-J."/>
        </authorList>
    </citation>
    <scope>NUCLEOTIDE SEQUENCE</scope>
    <source>
        <strain evidence="2">LC</strain>
    </source>
</reference>
<keyword evidence="3" id="KW-1185">Reference proteome</keyword>
<feature type="region of interest" description="Disordered" evidence="1">
    <location>
        <begin position="550"/>
        <end position="572"/>
    </location>
</feature>
<feature type="compositionally biased region" description="Low complexity" evidence="1">
    <location>
        <begin position="1912"/>
        <end position="1931"/>
    </location>
</feature>
<feature type="compositionally biased region" description="Polar residues" evidence="1">
    <location>
        <begin position="1541"/>
        <end position="1550"/>
    </location>
</feature>
<comment type="caution">
    <text evidence="2">The sequence shown here is derived from an EMBL/GenBank/DDBJ whole genome shotgun (WGS) entry which is preliminary data.</text>
</comment>
<gene>
    <name evidence="2" type="ORF">PHET_05622</name>
</gene>
<feature type="region of interest" description="Disordered" evidence="1">
    <location>
        <begin position="1912"/>
        <end position="2048"/>
    </location>
</feature>
<name>A0A8J4WIH0_9TREM</name>
<feature type="compositionally biased region" description="Polar residues" evidence="1">
    <location>
        <begin position="1954"/>
        <end position="1975"/>
    </location>
</feature>
<feature type="compositionally biased region" description="Basic residues" evidence="1">
    <location>
        <begin position="958"/>
        <end position="976"/>
    </location>
</feature>
<accession>A0A8J4WIH0</accession>
<dbReference type="EMBL" id="LUCH01002602">
    <property type="protein sequence ID" value="KAF5401244.1"/>
    <property type="molecule type" value="Genomic_DNA"/>
</dbReference>
<proteinExistence type="predicted"/>
<dbReference type="OrthoDB" id="6250648at2759"/>
<feature type="region of interest" description="Disordered" evidence="1">
    <location>
        <begin position="1108"/>
        <end position="1144"/>
    </location>
</feature>
<feature type="region of interest" description="Disordered" evidence="1">
    <location>
        <begin position="1479"/>
        <end position="1554"/>
    </location>
</feature>
<evidence type="ECO:0000313" key="3">
    <source>
        <dbReference type="Proteomes" id="UP000748531"/>
    </source>
</evidence>
<dbReference type="Proteomes" id="UP000748531">
    <property type="component" value="Unassembled WGS sequence"/>
</dbReference>
<feature type="region of interest" description="Disordered" evidence="1">
    <location>
        <begin position="188"/>
        <end position="211"/>
    </location>
</feature>
<sequence length="2048" mass="224618">MRTRNRGKRNSIVSSMGLCPKSDRRRRTLQTSASTRCARRQSTRNKVITRTKLSSEENSRNVTQIIYPKMRKNHSRKIYIGRTLVKPHKRTSNRKTCVTPPAVVQSQKVVSRKLREGKLLEQSDDSNTVVRMSGTRTFNKSPRVGRKRRFSNVSKPSFSGLHACVCERESKRSHLVALASNQEMGSVRTVSPMKCSSSMPTKSRHRYASHSDVGVLASSVRRTRKPCQQTSGVPGLCGSVPSVNQAVSCTKSDNQNEASIEPLEASLPVKRRRGRPSASAASMVKVDTGEILSLSVPNKLTLLSASSEISKLSQPIFTKCKPKKCFEHTVLRTETPSKLVPANFVSPFGDLRFGASDKVLEEILNEINTNGCVPRIVKPFEHSKRKTVAVHDVAQITADTQFVFDASIISTVFENLWQTADILVGLETKDLFLALSGLLRPGVCELWRRNREDQTKQLSRSVMGRLRPNPRPRRYSDMIISNSIGQSASQLSVRHLTDATVINEKCRQGSRSIFLAAARLTAAKRLIRARSHQTALPATLISLRSERLRPSRKESVPSLREFDSEKLSRRPRKLTAQLSPTTRSCRRPDVSHHIDWKFCYTSTDKENANVTPLNVTPRRKRKTSTVVQQTETGIAEDSQNHSFVEETRYVDSENEKLHSEVSEECPKVAEPVAESELDNLIVEVHPKKEESPVHSDPSLVLRERQTDFRRKRRHALTVQRKRPVDRLQTGFRRKEIDFWRPTRSVSAEIEDELSSVSSSTSFSATADAYGRVFRPGRLFQQQSTRGVHLKHSRSLSTKRPTPIRSTSSKIVPALNAGKKRHVSTRRPTLPVRVGPPLSPRQRITRRPDRMCQLTLLDRLVLGLNCSVSQNEEEIHIKQLHAEELNILTQRINKTGFFIQSLALRTNANNDAEYNLVLTFSPGAELGTRRVRHTNPTRSKLVSLDNSAYSPEQSASRSSWRKPRSKSRSEKRLRHLRANPPFGQPLKTSRFGGYLSDSALSASQHPLPPKSAYRNAYSDNEGTDVSNIRPIETVAAQLSGTESSPSAPHGVHIHAPCVMRSEDLCERVSPRAFAPSTHVSEVHSSLHRRTVVKQSERWLYSSESASIRKRSASSVKHEAEQSAAESDAQATIGLSSHTSRVHGLPKRLSRVNALGAQIAPPFRRHSPRKVIRKVYTGSLTIPKILNRKRPAGAPPVTASAPVCSSLTNVSSSAHVSTTINQNLSTIVTTTTCTSTHPTAHIHCVNTPATPTVIFEEPNLPLPVYPHTPTPNIPIQYRRLPTAFSGPPTPARAPEHLSLNFTQVRAASPAQSYISESRPPNILRVCSITSTVLPCPATSLAHTPTKLPNFDDKDDVIITSAANVLHKDSVAIAATNLTSVSPLEEAHPIWSFSKKAVTPSVYSAVEDHAVRDHTTVTSPSSDAKIRVRLGSPESNGPFSLPNQKVIDNADSAADQDDSHTPATSMSASQLLKLKRLHDEVGRSPVCHPNDCRSTPYFSPSTTRVQSPSQPSVSRQPSQAQPSESDASNSRGRQSGQFDHPQEFLSQSSSLPSQGAAKLGPNVCSLPTCLGPPKLDTSVPPYVPCEDDESEDFELKTVTKTYESCFGISPHSTTLATRAPVNALAEVCAPNSTVRKIPDLPPFHTAVPFSNAMHHLRPTWPAVRPTMYPVSHPPVFGVPVTAPGLTVVHNLIPAKQPTSFDTITPNQVATRFVFQNPSARVPDVTTLSDTDGDFNQTNLSNTLSTVGIVHMDAGSRGYGSQSTGLPIISVPSKRTVVHKYHSFRKILPKSPEHSSCASGPLTAGAAYMNVSHLNSSAPRLTQLPVVTGLYRSGSLSQTPTSLTCDVLQNDAYFVDITQDISTGVGPNKSLEHAAFISGVSTNPASQLLKSLLESDSKDSPGSLSVSLSGTAVGTTTTSTMTASTPSSTTSGSVTWNQPAHHSRGTWQLGRRVVSGGTHRSSADPSSHSLGRPSQSTASDVPRPSPKTTDTTEGKEPKSIVPAGLPPSIRLVPGPTSRLQQLHQHHQRRQQLQQEQRQAQKHSDQAAPNNSS</sequence>
<organism evidence="2 3">
    <name type="scientific">Paragonimus heterotremus</name>
    <dbReference type="NCBI Taxonomy" id="100268"/>
    <lineage>
        <taxon>Eukaryota</taxon>
        <taxon>Metazoa</taxon>
        <taxon>Spiralia</taxon>
        <taxon>Lophotrochozoa</taxon>
        <taxon>Platyhelminthes</taxon>
        <taxon>Trematoda</taxon>
        <taxon>Digenea</taxon>
        <taxon>Plagiorchiida</taxon>
        <taxon>Troglotremata</taxon>
        <taxon>Troglotrematidae</taxon>
        <taxon>Paragonimus</taxon>
    </lineage>
</organism>
<feature type="region of interest" description="Disordered" evidence="1">
    <location>
        <begin position="817"/>
        <end position="842"/>
    </location>
</feature>
<evidence type="ECO:0000256" key="1">
    <source>
        <dbReference type="SAM" id="MobiDB-lite"/>
    </source>
</evidence>
<evidence type="ECO:0000313" key="2">
    <source>
        <dbReference type="EMBL" id="KAF5401244.1"/>
    </source>
</evidence>
<feature type="compositionally biased region" description="Low complexity" evidence="1">
    <location>
        <begin position="1120"/>
        <end position="1129"/>
    </location>
</feature>
<feature type="region of interest" description="Disordered" evidence="1">
    <location>
        <begin position="928"/>
        <end position="987"/>
    </location>
</feature>
<feature type="compositionally biased region" description="Basic and acidic residues" evidence="1">
    <location>
        <begin position="550"/>
        <end position="568"/>
    </location>
</feature>
<feature type="region of interest" description="Disordered" evidence="1">
    <location>
        <begin position="1"/>
        <end position="31"/>
    </location>
</feature>
<feature type="compositionally biased region" description="Polar residues" evidence="1">
    <location>
        <begin position="1489"/>
        <end position="1500"/>
    </location>
</feature>
<feature type="compositionally biased region" description="Low complexity" evidence="1">
    <location>
        <begin position="1501"/>
        <end position="1520"/>
    </location>
</feature>
<feature type="compositionally biased region" description="Polar residues" evidence="1">
    <location>
        <begin position="935"/>
        <end position="952"/>
    </location>
</feature>
<feature type="compositionally biased region" description="Polar residues" evidence="1">
    <location>
        <begin position="1521"/>
        <end position="1534"/>
    </location>
</feature>